<dbReference type="PANTHER" id="PTHR10127:SF850">
    <property type="entry name" value="METALLOENDOPEPTIDASE"/>
    <property type="match status" value="1"/>
</dbReference>
<proteinExistence type="predicted"/>
<feature type="compositionally biased region" description="Polar residues" evidence="3">
    <location>
        <begin position="302"/>
        <end position="312"/>
    </location>
</feature>
<dbReference type="PRINTS" id="PR00480">
    <property type="entry name" value="ASTACIN"/>
</dbReference>
<dbReference type="Pfam" id="PF01400">
    <property type="entry name" value="Astacin"/>
    <property type="match status" value="1"/>
</dbReference>
<dbReference type="PROSITE" id="PS51864">
    <property type="entry name" value="ASTACIN"/>
    <property type="match status" value="1"/>
</dbReference>
<evidence type="ECO:0000256" key="3">
    <source>
        <dbReference type="SAM" id="MobiDB-lite"/>
    </source>
</evidence>
<dbReference type="GO" id="GO:0008270">
    <property type="term" value="F:zinc ion binding"/>
    <property type="evidence" value="ECO:0007669"/>
    <property type="project" value="InterPro"/>
</dbReference>
<sequence>MAVSIYLILLILDVVPLLTLTAENSKDSEHVFQVDDEFAVARVTGLQYRTKKLLKYPERLWRRAAVIYKIEPGIGCPNSNRCKCIMRAMFEYTEKTCVRFKERSGERDYVRIFEDPHTSRGAEATLGRGDGETSIRFHPAVWSRALVLHELGHTLSLIDEHRRPDRDEYLEVLTKNVKPEHLKSFDKHEYQEVNLLGEPLDRKSVMMYNYHTFSKSKIAPLKATLKSKFGKRLPIMDVQHLSKGDVRRIRDLYRCDGANQKPKWPEDVYCNFDEEDCGFSWHPSRSWKWVKKEEDGTGGYLKSSSADANRSQGKNRNRPSKGKFWAGSVNFHGLSPIDKIRGPEGCISFKYLFENSSPEEISVQLMKTDLRSPFDFNPKSENSAVIWFSDGGYNQKSGSRTWSWASISTNVIQPFMLKFESTFNDGADNGSVKVDELTVRYTRCENPTNVDQRLMRQRSRVKRDKSSRSLKKTFSWLGSLRDFLKSPSMESSSRSRSESFSRMSSQASSYDGQEKP</sequence>
<dbReference type="EMBL" id="OU963867">
    <property type="protein sequence ID" value="CAH0391244.1"/>
    <property type="molecule type" value="Genomic_DNA"/>
</dbReference>
<gene>
    <name evidence="6" type="ORF">BEMITA_LOCUS9883</name>
</gene>
<evidence type="ECO:0000256" key="1">
    <source>
        <dbReference type="PROSITE-ProRule" id="PRU01211"/>
    </source>
</evidence>
<feature type="domain" description="MAM" evidence="4">
    <location>
        <begin position="268"/>
        <end position="446"/>
    </location>
</feature>
<dbReference type="Pfam" id="PF00629">
    <property type="entry name" value="MAM"/>
    <property type="match status" value="1"/>
</dbReference>
<keyword evidence="2" id="KW-0862">Zinc</keyword>
<dbReference type="PANTHER" id="PTHR10127">
    <property type="entry name" value="DISCOIDIN, CUB, EGF, LAMININ , AND ZINC METALLOPROTEASE DOMAIN CONTAINING"/>
    <property type="match status" value="1"/>
</dbReference>
<evidence type="ECO:0000259" key="4">
    <source>
        <dbReference type="PROSITE" id="PS50060"/>
    </source>
</evidence>
<organism evidence="6 7">
    <name type="scientific">Bemisia tabaci</name>
    <name type="common">Sweetpotato whitefly</name>
    <name type="synonym">Aleurodes tabaci</name>
    <dbReference type="NCBI Taxonomy" id="7038"/>
    <lineage>
        <taxon>Eukaryota</taxon>
        <taxon>Metazoa</taxon>
        <taxon>Ecdysozoa</taxon>
        <taxon>Arthropoda</taxon>
        <taxon>Hexapoda</taxon>
        <taxon>Insecta</taxon>
        <taxon>Pterygota</taxon>
        <taxon>Neoptera</taxon>
        <taxon>Paraneoptera</taxon>
        <taxon>Hemiptera</taxon>
        <taxon>Sternorrhyncha</taxon>
        <taxon>Aleyrodoidea</taxon>
        <taxon>Aleyrodidae</taxon>
        <taxon>Aleyrodinae</taxon>
        <taxon>Bemisia</taxon>
    </lineage>
</organism>
<dbReference type="GO" id="GO:0006508">
    <property type="term" value="P:proteolysis"/>
    <property type="evidence" value="ECO:0007669"/>
    <property type="project" value="UniProtKB-KW"/>
</dbReference>
<dbReference type="GO" id="GO:0004222">
    <property type="term" value="F:metalloendopeptidase activity"/>
    <property type="evidence" value="ECO:0007669"/>
    <property type="project" value="UniProtKB-UniRule"/>
</dbReference>
<feature type="domain" description="Peptidase M12A" evidence="5">
    <location>
        <begin position="52"/>
        <end position="256"/>
    </location>
</feature>
<protein>
    <recommendedName>
        <fullName evidence="2">Metalloendopeptidase</fullName>
        <ecNumber evidence="2">3.4.24.-</ecNumber>
    </recommendedName>
</protein>
<name>A0A9P0AGH8_BEMTA</name>
<dbReference type="InterPro" id="IPR013320">
    <property type="entry name" value="ConA-like_dom_sf"/>
</dbReference>
<feature type="signal peptide" evidence="2">
    <location>
        <begin position="1"/>
        <end position="21"/>
    </location>
</feature>
<evidence type="ECO:0000259" key="5">
    <source>
        <dbReference type="PROSITE" id="PS51864"/>
    </source>
</evidence>
<keyword evidence="2" id="KW-0378">Hydrolase</keyword>
<dbReference type="Gene3D" id="2.60.120.200">
    <property type="match status" value="1"/>
</dbReference>
<feature type="active site" evidence="1">
    <location>
        <position position="150"/>
    </location>
</feature>
<dbReference type="InterPro" id="IPR006026">
    <property type="entry name" value="Peptidase_Metallo"/>
</dbReference>
<dbReference type="InterPro" id="IPR000998">
    <property type="entry name" value="MAM_dom"/>
</dbReference>
<dbReference type="InterPro" id="IPR001506">
    <property type="entry name" value="Peptidase_M12A"/>
</dbReference>
<dbReference type="SUPFAM" id="SSF49899">
    <property type="entry name" value="Concanavalin A-like lectins/glucanases"/>
    <property type="match status" value="1"/>
</dbReference>
<dbReference type="PROSITE" id="PS50060">
    <property type="entry name" value="MAM_2"/>
    <property type="match status" value="1"/>
</dbReference>
<feature type="chain" id="PRO_5040528311" description="Metalloendopeptidase" evidence="2">
    <location>
        <begin position="22"/>
        <end position="516"/>
    </location>
</feature>
<feature type="region of interest" description="Disordered" evidence="3">
    <location>
        <begin position="485"/>
        <end position="516"/>
    </location>
</feature>
<evidence type="ECO:0000256" key="2">
    <source>
        <dbReference type="RuleBase" id="RU361183"/>
    </source>
</evidence>
<dbReference type="Gene3D" id="3.40.390.10">
    <property type="entry name" value="Collagenase (Catalytic Domain)"/>
    <property type="match status" value="1"/>
</dbReference>
<feature type="compositionally biased region" description="Low complexity" evidence="3">
    <location>
        <begin position="500"/>
        <end position="509"/>
    </location>
</feature>
<feature type="region of interest" description="Disordered" evidence="3">
    <location>
        <begin position="295"/>
        <end position="321"/>
    </location>
</feature>
<keyword evidence="7" id="KW-1185">Reference proteome</keyword>
<dbReference type="SMART" id="SM00235">
    <property type="entry name" value="ZnMc"/>
    <property type="match status" value="1"/>
</dbReference>
<keyword evidence="2" id="KW-0482">Metalloprotease</keyword>
<evidence type="ECO:0000313" key="6">
    <source>
        <dbReference type="EMBL" id="CAH0391244.1"/>
    </source>
</evidence>
<dbReference type="EC" id="3.4.24.-" evidence="2"/>
<keyword evidence="2" id="KW-0645">Protease</keyword>
<keyword evidence="2" id="KW-0479">Metal-binding</keyword>
<comment type="caution">
    <text evidence="1">Lacks conserved residue(s) required for the propagation of feature annotation.</text>
</comment>
<dbReference type="AlphaFoldDB" id="A0A9P0AGH8"/>
<dbReference type="SUPFAM" id="SSF55486">
    <property type="entry name" value="Metalloproteases ('zincins'), catalytic domain"/>
    <property type="match status" value="1"/>
</dbReference>
<keyword evidence="2" id="KW-0732">Signal</keyword>
<reference evidence="6" key="1">
    <citation type="submission" date="2021-12" db="EMBL/GenBank/DDBJ databases">
        <authorList>
            <person name="King R."/>
        </authorList>
    </citation>
    <scope>NUCLEOTIDE SEQUENCE</scope>
</reference>
<dbReference type="Proteomes" id="UP001152759">
    <property type="component" value="Chromosome 6"/>
</dbReference>
<dbReference type="GO" id="GO:0016020">
    <property type="term" value="C:membrane"/>
    <property type="evidence" value="ECO:0007669"/>
    <property type="project" value="InterPro"/>
</dbReference>
<comment type="cofactor">
    <cofactor evidence="2">
        <name>Zn(2+)</name>
        <dbReference type="ChEBI" id="CHEBI:29105"/>
    </cofactor>
    <text evidence="2">Binds 1 zinc ion per subunit.</text>
</comment>
<dbReference type="InterPro" id="IPR024079">
    <property type="entry name" value="MetalloPept_cat_dom_sf"/>
</dbReference>
<evidence type="ECO:0000313" key="7">
    <source>
        <dbReference type="Proteomes" id="UP001152759"/>
    </source>
</evidence>
<accession>A0A9P0AGH8</accession>